<sequence length="28" mass="3179">MQWLANPATNYFSVTNSSDLCLSFPNKE</sequence>
<organism evidence="1 2">
    <name type="scientific">Rattus norvegicus</name>
    <name type="common">Rat</name>
    <dbReference type="NCBI Taxonomy" id="10116"/>
    <lineage>
        <taxon>Eukaryota</taxon>
        <taxon>Metazoa</taxon>
        <taxon>Chordata</taxon>
        <taxon>Craniata</taxon>
        <taxon>Vertebrata</taxon>
        <taxon>Euteleostomi</taxon>
        <taxon>Mammalia</taxon>
        <taxon>Eutheria</taxon>
        <taxon>Euarchontoglires</taxon>
        <taxon>Glires</taxon>
        <taxon>Rodentia</taxon>
        <taxon>Myomorpha</taxon>
        <taxon>Muroidea</taxon>
        <taxon>Muridae</taxon>
        <taxon>Murinae</taxon>
        <taxon>Rattus</taxon>
    </lineage>
</organism>
<evidence type="ECO:0000313" key="2">
    <source>
        <dbReference type="Proteomes" id="UP000234681"/>
    </source>
</evidence>
<name>A6KFB9_RAT</name>
<dbReference type="AlphaFoldDB" id="A6KFB9"/>
<reference evidence="1 2" key="1">
    <citation type="submission" date="2005-09" db="EMBL/GenBank/DDBJ databases">
        <authorList>
            <person name="Mural R.J."/>
            <person name="Li P.W."/>
            <person name="Adams M.D."/>
            <person name="Amanatides P.G."/>
            <person name="Baden-Tillson H."/>
            <person name="Barnstead M."/>
            <person name="Chin S.H."/>
            <person name="Dew I."/>
            <person name="Evans C.A."/>
            <person name="Ferriera S."/>
            <person name="Flanigan M."/>
            <person name="Fosler C."/>
            <person name="Glodek A."/>
            <person name="Gu Z."/>
            <person name="Holt R.A."/>
            <person name="Jennings D."/>
            <person name="Kraft C.L."/>
            <person name="Lu F."/>
            <person name="Nguyen T."/>
            <person name="Nusskern D.R."/>
            <person name="Pfannkoch C.M."/>
            <person name="Sitter C."/>
            <person name="Sutton G.G."/>
            <person name="Venter J.C."/>
            <person name="Wang Z."/>
            <person name="Woodage T."/>
            <person name="Zheng X.H."/>
            <person name="Zhong F."/>
        </authorList>
    </citation>
    <scope>NUCLEOTIDE SEQUENCE [LARGE SCALE GENOMIC DNA]</scope>
    <source>
        <strain>BN</strain>
        <strain evidence="2">Sprague-Dawley</strain>
    </source>
</reference>
<dbReference type="EMBL" id="CH474044">
    <property type="protein sequence ID" value="EDL75308.1"/>
    <property type="molecule type" value="Genomic_DNA"/>
</dbReference>
<gene>
    <name evidence="1" type="ORF">rCG_25010</name>
</gene>
<proteinExistence type="predicted"/>
<dbReference type="Proteomes" id="UP000234681">
    <property type="component" value="Chromosome 9"/>
</dbReference>
<accession>A6KFB9</accession>
<evidence type="ECO:0000313" key="1">
    <source>
        <dbReference type="EMBL" id="EDL75308.1"/>
    </source>
</evidence>
<protein>
    <submittedName>
        <fullName evidence="1">RCG25010</fullName>
    </submittedName>
</protein>